<feature type="domain" description="DUF7148" evidence="1">
    <location>
        <begin position="169"/>
        <end position="248"/>
    </location>
</feature>
<reference evidence="2 3" key="1">
    <citation type="journal article" date="2023" name="Hortic Res">
        <title>Pangenome of water caltrop reveals structural variations and asymmetric subgenome divergence after allopolyploidization.</title>
        <authorList>
            <person name="Zhang X."/>
            <person name="Chen Y."/>
            <person name="Wang L."/>
            <person name="Yuan Y."/>
            <person name="Fang M."/>
            <person name="Shi L."/>
            <person name="Lu R."/>
            <person name="Comes H.P."/>
            <person name="Ma Y."/>
            <person name="Chen Y."/>
            <person name="Huang G."/>
            <person name="Zhou Y."/>
            <person name="Zheng Z."/>
            <person name="Qiu Y."/>
        </authorList>
    </citation>
    <scope>NUCLEOTIDE SEQUENCE [LARGE SCALE GENOMIC DNA]</scope>
    <source>
        <tissue evidence="2">Roots</tissue>
    </source>
</reference>
<protein>
    <recommendedName>
        <fullName evidence="1">DUF7148 domain-containing protein</fullName>
    </recommendedName>
</protein>
<evidence type="ECO:0000313" key="2">
    <source>
        <dbReference type="EMBL" id="KAK4749915.1"/>
    </source>
</evidence>
<dbReference type="AlphaFoldDB" id="A0AAN7GN90"/>
<dbReference type="GO" id="GO:0009570">
    <property type="term" value="C:chloroplast stroma"/>
    <property type="evidence" value="ECO:0007669"/>
    <property type="project" value="TreeGrafter"/>
</dbReference>
<feature type="domain" description="DUF7148" evidence="1">
    <location>
        <begin position="77"/>
        <end position="123"/>
    </location>
</feature>
<gene>
    <name evidence="2" type="ORF">SAY87_027364</name>
</gene>
<keyword evidence="3" id="KW-1185">Reference proteome</keyword>
<dbReference type="PANTHER" id="PTHR36352:SF1">
    <property type="entry name" value="EXPRESSED PROTEIN"/>
    <property type="match status" value="1"/>
</dbReference>
<name>A0AAN7GN90_9MYRT</name>
<dbReference type="PANTHER" id="PTHR36352">
    <property type="entry name" value="EXPRESSED PROTEIN"/>
    <property type="match status" value="1"/>
</dbReference>
<dbReference type="GO" id="GO:0009535">
    <property type="term" value="C:chloroplast thylakoid membrane"/>
    <property type="evidence" value="ECO:0007669"/>
    <property type="project" value="TreeGrafter"/>
</dbReference>
<dbReference type="InterPro" id="IPR055572">
    <property type="entry name" value="DUF7148"/>
</dbReference>
<sequence length="249" mass="27057">MAGTQLLTLRSSGIQVDPHQMPLLLPNRAPHFRVSVGAGWDNCDPRHLKISCCRRRLHSLSTKVSSDGDGVVPFSEDDDGVSLGTMKLPPDTDLPRFETLLFQWANSLCQGANLPLPVPLKVSAFLMTLLYGQKCNFCSSVSHGINEVLKFDGSSPAAGLVIAYFLFVTIQQVDKIPGGARLGFITIEDGKTEVLVYIDCQVFPPTDGANPMFRAMRNGPSKDQPPPGEPRIMRSLLGALQKSVAIARL</sequence>
<accession>A0AAN7GN90</accession>
<dbReference type="EMBL" id="JAXIOK010000018">
    <property type="protein sequence ID" value="KAK4749915.1"/>
    <property type="molecule type" value="Genomic_DNA"/>
</dbReference>
<dbReference type="Pfam" id="PF23650">
    <property type="entry name" value="DUF7148"/>
    <property type="match status" value="2"/>
</dbReference>
<proteinExistence type="predicted"/>
<evidence type="ECO:0000313" key="3">
    <source>
        <dbReference type="Proteomes" id="UP001345219"/>
    </source>
</evidence>
<organism evidence="2 3">
    <name type="scientific">Trapa incisa</name>
    <dbReference type="NCBI Taxonomy" id="236973"/>
    <lineage>
        <taxon>Eukaryota</taxon>
        <taxon>Viridiplantae</taxon>
        <taxon>Streptophyta</taxon>
        <taxon>Embryophyta</taxon>
        <taxon>Tracheophyta</taxon>
        <taxon>Spermatophyta</taxon>
        <taxon>Magnoliopsida</taxon>
        <taxon>eudicotyledons</taxon>
        <taxon>Gunneridae</taxon>
        <taxon>Pentapetalae</taxon>
        <taxon>rosids</taxon>
        <taxon>malvids</taxon>
        <taxon>Myrtales</taxon>
        <taxon>Lythraceae</taxon>
        <taxon>Trapa</taxon>
    </lineage>
</organism>
<evidence type="ECO:0000259" key="1">
    <source>
        <dbReference type="Pfam" id="PF23650"/>
    </source>
</evidence>
<comment type="caution">
    <text evidence="2">The sequence shown here is derived from an EMBL/GenBank/DDBJ whole genome shotgun (WGS) entry which is preliminary data.</text>
</comment>
<dbReference type="Proteomes" id="UP001345219">
    <property type="component" value="Chromosome 21"/>
</dbReference>